<accession>A0A4Z2HGQ6</accession>
<dbReference type="Proteomes" id="UP000314294">
    <property type="component" value="Unassembled WGS sequence"/>
</dbReference>
<evidence type="ECO:0000313" key="1">
    <source>
        <dbReference type="EMBL" id="TNN64435.1"/>
    </source>
</evidence>
<organism evidence="1 2">
    <name type="scientific">Liparis tanakae</name>
    <name type="common">Tanaka's snailfish</name>
    <dbReference type="NCBI Taxonomy" id="230148"/>
    <lineage>
        <taxon>Eukaryota</taxon>
        <taxon>Metazoa</taxon>
        <taxon>Chordata</taxon>
        <taxon>Craniata</taxon>
        <taxon>Vertebrata</taxon>
        <taxon>Euteleostomi</taxon>
        <taxon>Actinopterygii</taxon>
        <taxon>Neopterygii</taxon>
        <taxon>Teleostei</taxon>
        <taxon>Neoteleostei</taxon>
        <taxon>Acanthomorphata</taxon>
        <taxon>Eupercaria</taxon>
        <taxon>Perciformes</taxon>
        <taxon>Cottioidei</taxon>
        <taxon>Cottales</taxon>
        <taxon>Liparidae</taxon>
        <taxon>Liparis</taxon>
    </lineage>
</organism>
<proteinExistence type="predicted"/>
<gene>
    <name evidence="1" type="ORF">EYF80_025385</name>
</gene>
<dbReference type="EMBL" id="SRLO01000253">
    <property type="protein sequence ID" value="TNN64435.1"/>
    <property type="molecule type" value="Genomic_DNA"/>
</dbReference>
<comment type="caution">
    <text evidence="1">The sequence shown here is derived from an EMBL/GenBank/DDBJ whole genome shotgun (WGS) entry which is preliminary data.</text>
</comment>
<evidence type="ECO:0000313" key="2">
    <source>
        <dbReference type="Proteomes" id="UP000314294"/>
    </source>
</evidence>
<reference evidence="1 2" key="1">
    <citation type="submission" date="2019-03" db="EMBL/GenBank/DDBJ databases">
        <title>First draft genome of Liparis tanakae, snailfish: a comprehensive survey of snailfish specific genes.</title>
        <authorList>
            <person name="Kim W."/>
            <person name="Song I."/>
            <person name="Jeong J.-H."/>
            <person name="Kim D."/>
            <person name="Kim S."/>
            <person name="Ryu S."/>
            <person name="Song J.Y."/>
            <person name="Lee S.K."/>
        </authorList>
    </citation>
    <scope>NUCLEOTIDE SEQUENCE [LARGE SCALE GENOMIC DNA]</scope>
    <source>
        <tissue evidence="1">Muscle</tissue>
    </source>
</reference>
<dbReference type="AlphaFoldDB" id="A0A4Z2HGQ6"/>
<name>A0A4Z2HGQ6_9TELE</name>
<protein>
    <submittedName>
        <fullName evidence="1">Uncharacterized protein</fullName>
    </submittedName>
</protein>
<sequence length="87" mass="9970">MRLEVSILIILRPNHKPPLCRDNFSVMNSDVWGTKARSKGCHKGRKADCGAQPENQWSVNDSSLRHNRWPLEPGTLLTWTGTHRQHT</sequence>
<keyword evidence="2" id="KW-1185">Reference proteome</keyword>